<reference evidence="4 5" key="1">
    <citation type="submission" date="2019-03" db="EMBL/GenBank/DDBJ databases">
        <title>Genomic Encyclopedia of Type Strains, Phase IV (KMG-IV): sequencing the most valuable type-strain genomes for metagenomic binning, comparative biology and taxonomic classification.</title>
        <authorList>
            <person name="Goeker M."/>
        </authorList>
    </citation>
    <scope>NUCLEOTIDE SEQUENCE [LARGE SCALE GENOMIC DNA]</scope>
    <source>
        <strain evidence="4 5">DSM 46770</strain>
    </source>
</reference>
<protein>
    <submittedName>
        <fullName evidence="4">Uncharacterized protein</fullName>
    </submittedName>
</protein>
<feature type="compositionally biased region" description="Low complexity" evidence="2">
    <location>
        <begin position="240"/>
        <end position="253"/>
    </location>
</feature>
<proteinExistence type="predicted"/>
<dbReference type="RefSeq" id="WP_133743588.1">
    <property type="nucleotide sequence ID" value="NZ_SNYN01000033.1"/>
</dbReference>
<sequence length="293" mass="32023">MDAVIAVLSNLAGWNSVVFASVVGISGVLTWYQVKKLNQERGEEAAKLDYEAQKSSAGVLGNRRDASYWLTGRPGARELEFRNQKTKLESDLRNLQGEIEGFYEEQKLALEGARPLLYRTGAGISDSEAYLSLVQLQLSNLEETRQVLGAVGRLDESGRLAVDEGLGPIAADKARHILGRVDEVVASSFFENQRAIIAELKAEYDSVRAETERLARVVEEKLREQQGRGTPQRGEGESRSVVPAAGAAPGSGSLDFPGQLPLPLGTPERPRRATGSRPERSRQQQGTRRGPQQ</sequence>
<feature type="transmembrane region" description="Helical" evidence="3">
    <location>
        <begin position="12"/>
        <end position="32"/>
    </location>
</feature>
<gene>
    <name evidence="4" type="ORF">EV190_13331</name>
</gene>
<feature type="coiled-coil region" evidence="1">
    <location>
        <begin position="78"/>
        <end position="105"/>
    </location>
</feature>
<dbReference type="Proteomes" id="UP000295281">
    <property type="component" value="Unassembled WGS sequence"/>
</dbReference>
<keyword evidence="3" id="KW-0472">Membrane</keyword>
<evidence type="ECO:0000313" key="4">
    <source>
        <dbReference type="EMBL" id="TDQ45039.1"/>
    </source>
</evidence>
<keyword evidence="3" id="KW-0812">Transmembrane</keyword>
<accession>A0A4R6UI47</accession>
<dbReference type="EMBL" id="SNYN01000033">
    <property type="protein sequence ID" value="TDQ45039.1"/>
    <property type="molecule type" value="Genomic_DNA"/>
</dbReference>
<feature type="compositionally biased region" description="Low complexity" evidence="2">
    <location>
        <begin position="283"/>
        <end position="293"/>
    </location>
</feature>
<dbReference type="AlphaFoldDB" id="A0A4R6UI47"/>
<keyword evidence="1" id="KW-0175">Coiled coil</keyword>
<keyword evidence="3" id="KW-1133">Transmembrane helix</keyword>
<name>A0A4R6UI47_9ACTN</name>
<keyword evidence="5" id="KW-1185">Reference proteome</keyword>
<feature type="region of interest" description="Disordered" evidence="2">
    <location>
        <begin position="220"/>
        <end position="293"/>
    </location>
</feature>
<comment type="caution">
    <text evidence="4">The sequence shown here is derived from an EMBL/GenBank/DDBJ whole genome shotgun (WGS) entry which is preliminary data.</text>
</comment>
<evidence type="ECO:0000256" key="1">
    <source>
        <dbReference type="SAM" id="Coils"/>
    </source>
</evidence>
<organism evidence="4 5">
    <name type="scientific">Actinorugispora endophytica</name>
    <dbReference type="NCBI Taxonomy" id="1605990"/>
    <lineage>
        <taxon>Bacteria</taxon>
        <taxon>Bacillati</taxon>
        <taxon>Actinomycetota</taxon>
        <taxon>Actinomycetes</taxon>
        <taxon>Streptosporangiales</taxon>
        <taxon>Nocardiopsidaceae</taxon>
        <taxon>Actinorugispora</taxon>
    </lineage>
</organism>
<evidence type="ECO:0000313" key="5">
    <source>
        <dbReference type="Proteomes" id="UP000295281"/>
    </source>
</evidence>
<evidence type="ECO:0000256" key="2">
    <source>
        <dbReference type="SAM" id="MobiDB-lite"/>
    </source>
</evidence>
<evidence type="ECO:0000256" key="3">
    <source>
        <dbReference type="SAM" id="Phobius"/>
    </source>
</evidence>